<name>E3Q288_COLGM</name>
<proteinExistence type="predicted"/>
<evidence type="ECO:0000256" key="1">
    <source>
        <dbReference type="SAM" id="MobiDB-lite"/>
    </source>
</evidence>
<dbReference type="RefSeq" id="XP_008089209.1">
    <property type="nucleotide sequence ID" value="XM_008091018.1"/>
</dbReference>
<dbReference type="EMBL" id="GG697331">
    <property type="protein sequence ID" value="EFQ25189.1"/>
    <property type="molecule type" value="Genomic_DNA"/>
</dbReference>
<feature type="compositionally biased region" description="Basic and acidic residues" evidence="1">
    <location>
        <begin position="54"/>
        <end position="67"/>
    </location>
</feature>
<reference evidence="3" key="1">
    <citation type="journal article" date="2012" name="Nat. Genet.">
        <title>Lifestyle transitions in plant pathogenic Colletotrichum fungi deciphered by genome and transcriptome analyses.</title>
        <authorList>
            <person name="O'Connell R.J."/>
            <person name="Thon M.R."/>
            <person name="Hacquard S."/>
            <person name="Amyotte S.G."/>
            <person name="Kleemann J."/>
            <person name="Torres M.F."/>
            <person name="Damm U."/>
            <person name="Buiate E.A."/>
            <person name="Epstein L."/>
            <person name="Alkan N."/>
            <person name="Altmueller J."/>
            <person name="Alvarado-Balderrama L."/>
            <person name="Bauser C.A."/>
            <person name="Becker C."/>
            <person name="Birren B.W."/>
            <person name="Chen Z."/>
            <person name="Choi J."/>
            <person name="Crouch J.A."/>
            <person name="Duvick J.P."/>
            <person name="Farman M.A."/>
            <person name="Gan P."/>
            <person name="Heiman D."/>
            <person name="Henrissat B."/>
            <person name="Howard R.J."/>
            <person name="Kabbage M."/>
            <person name="Koch C."/>
            <person name="Kracher B."/>
            <person name="Kubo Y."/>
            <person name="Law A.D."/>
            <person name="Lebrun M.-H."/>
            <person name="Lee Y.-H."/>
            <person name="Miyara I."/>
            <person name="Moore N."/>
            <person name="Neumann U."/>
            <person name="Nordstroem K."/>
            <person name="Panaccione D.G."/>
            <person name="Panstruga R."/>
            <person name="Place M."/>
            <person name="Proctor R.H."/>
            <person name="Prusky D."/>
            <person name="Rech G."/>
            <person name="Reinhardt R."/>
            <person name="Rollins J.A."/>
            <person name="Rounsley S."/>
            <person name="Schardl C.L."/>
            <person name="Schwartz D.C."/>
            <person name="Shenoy N."/>
            <person name="Shirasu K."/>
            <person name="Sikhakolli U.R."/>
            <person name="Stueber K."/>
            <person name="Sukno S.A."/>
            <person name="Sweigard J.A."/>
            <person name="Takano Y."/>
            <person name="Takahara H."/>
            <person name="Trail F."/>
            <person name="van der Does H.C."/>
            <person name="Voll L.M."/>
            <person name="Will I."/>
            <person name="Young S."/>
            <person name="Zeng Q."/>
            <person name="Zhang J."/>
            <person name="Zhou S."/>
            <person name="Dickman M.B."/>
            <person name="Schulze-Lefert P."/>
            <person name="Ver Loren van Themaat E."/>
            <person name="Ma L.-J."/>
            <person name="Vaillancourt L.J."/>
        </authorList>
    </citation>
    <scope>NUCLEOTIDE SEQUENCE [LARGE SCALE GENOMIC DNA]</scope>
    <source>
        <strain evidence="3">M1.001 / M2 / FGSC 10212</strain>
    </source>
</reference>
<dbReference type="GeneID" id="24405698"/>
<organism evidence="3">
    <name type="scientific">Colletotrichum graminicola (strain M1.001 / M2 / FGSC 10212)</name>
    <name type="common">Maize anthracnose fungus</name>
    <name type="synonym">Glomerella graminicola</name>
    <dbReference type="NCBI Taxonomy" id="645133"/>
    <lineage>
        <taxon>Eukaryota</taxon>
        <taxon>Fungi</taxon>
        <taxon>Dikarya</taxon>
        <taxon>Ascomycota</taxon>
        <taxon>Pezizomycotina</taxon>
        <taxon>Sordariomycetes</taxon>
        <taxon>Hypocreomycetidae</taxon>
        <taxon>Glomerellales</taxon>
        <taxon>Glomerellaceae</taxon>
        <taxon>Colletotrichum</taxon>
        <taxon>Colletotrichum graminicola species complex</taxon>
    </lineage>
</organism>
<dbReference type="VEuPathDB" id="FungiDB:GLRG_00333"/>
<feature type="compositionally biased region" description="Basic and acidic residues" evidence="1">
    <location>
        <begin position="25"/>
        <end position="35"/>
    </location>
</feature>
<accession>E3Q288</accession>
<feature type="region of interest" description="Disordered" evidence="1">
    <location>
        <begin position="126"/>
        <end position="152"/>
    </location>
</feature>
<feature type="compositionally biased region" description="Acidic residues" evidence="1">
    <location>
        <begin position="36"/>
        <end position="52"/>
    </location>
</feature>
<keyword evidence="3" id="KW-1185">Reference proteome</keyword>
<dbReference type="Proteomes" id="UP000008782">
    <property type="component" value="Unassembled WGS sequence"/>
</dbReference>
<dbReference type="AlphaFoldDB" id="E3Q288"/>
<dbReference type="eggNOG" id="ENOG502T5NN">
    <property type="taxonomic scope" value="Eukaryota"/>
</dbReference>
<feature type="region of interest" description="Disordered" evidence="1">
    <location>
        <begin position="1"/>
        <end position="85"/>
    </location>
</feature>
<feature type="compositionally biased region" description="Basic and acidic residues" evidence="1">
    <location>
        <begin position="9"/>
        <end position="18"/>
    </location>
</feature>
<protein>
    <submittedName>
        <fullName evidence="2">Uncharacterized protein</fullName>
    </submittedName>
</protein>
<sequence length="196" mass="21519">MSEANQDVAARRGRDAQRRSRKRKMLQERRQAGHDSDDEDDDDNDDNDDSTIEYDGREDCPEKKPVRIQEASHWVDSEAETAASEVGDSIDWEALAAEICMARIKKSVTDSSIVAAIGETDINHTSNRNGAANAKGLSQDHETGKNKIVGGKSGNGSSGSVYINAFKPINARWMPPKIGLRLFPTAINSLITYTLD</sequence>
<evidence type="ECO:0000313" key="2">
    <source>
        <dbReference type="EMBL" id="EFQ25189.1"/>
    </source>
</evidence>
<dbReference type="OrthoDB" id="10653458at2759"/>
<dbReference type="HOGENOM" id="CLU_1390127_0_0_1"/>
<evidence type="ECO:0000313" key="3">
    <source>
        <dbReference type="Proteomes" id="UP000008782"/>
    </source>
</evidence>
<gene>
    <name evidence="2" type="ORF">GLRG_00333</name>
</gene>